<sequence>MNKILTPKGKQRGFTLIELMIVVAIIGILASVALPAYQIYVSRSQVTAGLAEMAAGKVVVEGKIAEGMDAAITLPDDLGLRDSTKRCDVTVSVVLSGVAKLECTLKGNSSVNGLVIAWVRTADTAGVPASWSCTSTVPTNVKPKDCS</sequence>
<dbReference type="Pfam" id="PF07963">
    <property type="entry name" value="N_methyl"/>
    <property type="match status" value="1"/>
</dbReference>
<evidence type="ECO:0000313" key="6">
    <source>
        <dbReference type="Proteomes" id="UP000662888"/>
    </source>
</evidence>
<protein>
    <submittedName>
        <fullName evidence="5">Pilin</fullName>
    </submittedName>
</protein>
<organism evidence="5 6">
    <name type="scientific">Massilia antarctica</name>
    <dbReference type="NCBI Taxonomy" id="2765360"/>
    <lineage>
        <taxon>Bacteria</taxon>
        <taxon>Pseudomonadati</taxon>
        <taxon>Pseudomonadota</taxon>
        <taxon>Betaproteobacteria</taxon>
        <taxon>Burkholderiales</taxon>
        <taxon>Oxalobacteraceae</taxon>
        <taxon>Telluria group</taxon>
        <taxon>Massilia</taxon>
    </lineage>
</organism>
<dbReference type="InterPro" id="IPR001082">
    <property type="entry name" value="Pilin"/>
</dbReference>
<evidence type="ECO:0000256" key="1">
    <source>
        <dbReference type="ARBA" id="ARBA00005233"/>
    </source>
</evidence>
<dbReference type="Gene3D" id="3.30.700.10">
    <property type="entry name" value="Glycoprotein, Type 4 Pilin"/>
    <property type="match status" value="1"/>
</dbReference>
<evidence type="ECO:0000256" key="3">
    <source>
        <dbReference type="RuleBase" id="RU000389"/>
    </source>
</evidence>
<reference evidence="5 6" key="1">
    <citation type="submission" date="2020-11" db="EMBL/GenBank/DDBJ databases">
        <authorList>
            <person name="Sun Q."/>
        </authorList>
    </citation>
    <scope>NUCLEOTIDE SEQUENCE [LARGE SCALE GENOMIC DNA]</scope>
    <source>
        <strain evidence="5 6">P8398</strain>
    </source>
</reference>
<proteinExistence type="inferred from homology"/>
<dbReference type="SUPFAM" id="SSF54523">
    <property type="entry name" value="Pili subunits"/>
    <property type="match status" value="1"/>
</dbReference>
<keyword evidence="4" id="KW-0472">Membrane</keyword>
<dbReference type="Proteomes" id="UP000662888">
    <property type="component" value="Chromosome"/>
</dbReference>
<accession>A0AA49A936</accession>
<evidence type="ECO:0000256" key="2">
    <source>
        <dbReference type="ARBA" id="ARBA00022481"/>
    </source>
</evidence>
<keyword evidence="2" id="KW-0488">Methylation</keyword>
<name>A0AA49A936_9BURK</name>
<feature type="transmembrane region" description="Helical" evidence="4">
    <location>
        <begin position="12"/>
        <end position="37"/>
    </location>
</feature>
<keyword evidence="3" id="KW-0281">Fimbrium</keyword>
<comment type="similarity">
    <text evidence="1 3">Belongs to the N-Me-Phe pilin family.</text>
</comment>
<dbReference type="RefSeq" id="WP_206090486.1">
    <property type="nucleotide sequence ID" value="NZ_CP065053.1"/>
</dbReference>
<dbReference type="EMBL" id="CP065053">
    <property type="protein sequence ID" value="QPI50821.1"/>
    <property type="molecule type" value="Genomic_DNA"/>
</dbReference>
<dbReference type="Pfam" id="PF00114">
    <property type="entry name" value="Pilin"/>
    <property type="match status" value="1"/>
</dbReference>
<dbReference type="NCBIfam" id="TIGR02532">
    <property type="entry name" value="IV_pilin_GFxxxE"/>
    <property type="match status" value="1"/>
</dbReference>
<dbReference type="InterPro" id="IPR045584">
    <property type="entry name" value="Pilin-like"/>
</dbReference>
<keyword evidence="6" id="KW-1185">Reference proteome</keyword>
<dbReference type="InterPro" id="IPR012902">
    <property type="entry name" value="N_methyl_site"/>
</dbReference>
<keyword evidence="4" id="KW-1133">Transmembrane helix</keyword>
<evidence type="ECO:0000313" key="5">
    <source>
        <dbReference type="EMBL" id="QPI50821.1"/>
    </source>
</evidence>
<dbReference type="PROSITE" id="PS00409">
    <property type="entry name" value="PROKAR_NTER_METHYL"/>
    <property type="match status" value="1"/>
</dbReference>
<keyword evidence="4" id="KW-0812">Transmembrane</keyword>
<evidence type="ECO:0000256" key="4">
    <source>
        <dbReference type="SAM" id="Phobius"/>
    </source>
</evidence>
<gene>
    <name evidence="5" type="ORF">IV454_04435</name>
</gene>